<reference evidence="1" key="2">
    <citation type="journal article" date="2015" name="Fish Shellfish Immunol.">
        <title>Early steps in the European eel (Anguilla anguilla)-Vibrio vulnificus interaction in the gills: Role of the RtxA13 toxin.</title>
        <authorList>
            <person name="Callol A."/>
            <person name="Pajuelo D."/>
            <person name="Ebbesson L."/>
            <person name="Teles M."/>
            <person name="MacKenzie S."/>
            <person name="Amaro C."/>
        </authorList>
    </citation>
    <scope>NUCLEOTIDE SEQUENCE</scope>
</reference>
<organism evidence="1">
    <name type="scientific">Anguilla anguilla</name>
    <name type="common">European freshwater eel</name>
    <name type="synonym">Muraena anguilla</name>
    <dbReference type="NCBI Taxonomy" id="7936"/>
    <lineage>
        <taxon>Eukaryota</taxon>
        <taxon>Metazoa</taxon>
        <taxon>Chordata</taxon>
        <taxon>Craniata</taxon>
        <taxon>Vertebrata</taxon>
        <taxon>Euteleostomi</taxon>
        <taxon>Actinopterygii</taxon>
        <taxon>Neopterygii</taxon>
        <taxon>Teleostei</taxon>
        <taxon>Anguilliformes</taxon>
        <taxon>Anguillidae</taxon>
        <taxon>Anguilla</taxon>
    </lineage>
</organism>
<sequence length="9" mass="1013">MGRYACSLL</sequence>
<dbReference type="EMBL" id="GBXM01075494">
    <property type="protein sequence ID" value="JAH33083.1"/>
    <property type="molecule type" value="Transcribed_RNA"/>
</dbReference>
<proteinExistence type="predicted"/>
<reference evidence="1" key="1">
    <citation type="submission" date="2014-11" db="EMBL/GenBank/DDBJ databases">
        <authorList>
            <person name="Amaro Gonzalez C."/>
        </authorList>
    </citation>
    <scope>NUCLEOTIDE SEQUENCE</scope>
</reference>
<protein>
    <submittedName>
        <fullName evidence="1">Uncharacterized protein</fullName>
    </submittedName>
</protein>
<name>A0A0E9RXW6_ANGAN</name>
<accession>A0A0E9RXW6</accession>
<evidence type="ECO:0000313" key="1">
    <source>
        <dbReference type="EMBL" id="JAH33083.1"/>
    </source>
</evidence>